<reference evidence="2" key="1">
    <citation type="submission" date="2016-10" db="EMBL/GenBank/DDBJ databases">
        <title>The complete genome sequence of the rumen bacterium Butyrivibrio hungatei MB2003.</title>
        <authorList>
            <person name="Palevich N."/>
            <person name="Kelly W.J."/>
            <person name="Leahy S.C."/>
            <person name="Altermann E."/>
            <person name="Rakonjac J."/>
            <person name="Attwood G.T."/>
        </authorList>
    </citation>
    <scope>NUCLEOTIDE SEQUENCE [LARGE SCALE GENOMIC DNA]</scope>
    <source>
        <strain evidence="2">MB2003</strain>
    </source>
</reference>
<name>A0A1D9P3A5_9FIRM</name>
<organism evidence="1 2">
    <name type="scientific">Butyrivibrio hungatei</name>
    <dbReference type="NCBI Taxonomy" id="185008"/>
    <lineage>
        <taxon>Bacteria</taxon>
        <taxon>Bacillati</taxon>
        <taxon>Bacillota</taxon>
        <taxon>Clostridia</taxon>
        <taxon>Lachnospirales</taxon>
        <taxon>Lachnospiraceae</taxon>
        <taxon>Butyrivibrio</taxon>
    </lineage>
</organism>
<keyword evidence="2" id="KW-1185">Reference proteome</keyword>
<dbReference type="OrthoDB" id="2004108at2"/>
<dbReference type="Proteomes" id="UP000179284">
    <property type="component" value="Chromosome I"/>
</dbReference>
<dbReference type="RefSeq" id="WP_148661942.1">
    <property type="nucleotide sequence ID" value="NZ_CP017831.1"/>
</dbReference>
<evidence type="ECO:0000313" key="2">
    <source>
        <dbReference type="Proteomes" id="UP000179284"/>
    </source>
</evidence>
<dbReference type="EMBL" id="CP017831">
    <property type="protein sequence ID" value="AOZ96999.1"/>
    <property type="molecule type" value="Genomic_DNA"/>
</dbReference>
<dbReference type="KEGG" id="bhu:bhn_I1966"/>
<sequence>MLMHLSRESVSNGDDYNRCADLEYQEGEMLSTFLRSKVSNFLPYTNGLTVWAIYMDSEENQEISEREAFEKKVAFIHKIENRCVKVEIKGGDRAVSSFGTDKMYCAVYR</sequence>
<accession>A0A1D9P3A5</accession>
<dbReference type="AlphaFoldDB" id="A0A1D9P3A5"/>
<protein>
    <submittedName>
        <fullName evidence="1">Uncharacterized protein</fullName>
    </submittedName>
</protein>
<proteinExistence type="predicted"/>
<evidence type="ECO:0000313" key="1">
    <source>
        <dbReference type="EMBL" id="AOZ96999.1"/>
    </source>
</evidence>
<gene>
    <name evidence="1" type="ORF">bhn_I1966</name>
</gene>